<dbReference type="Proteomes" id="UP000265916">
    <property type="component" value="Unassembled WGS sequence"/>
</dbReference>
<keyword evidence="4 7" id="KW-0032">Aminotransferase</keyword>
<keyword evidence="10" id="KW-1185">Reference proteome</keyword>
<comment type="cofactor">
    <cofactor evidence="1 7">
        <name>pyridoxal 5'-phosphate</name>
        <dbReference type="ChEBI" id="CHEBI:597326"/>
    </cofactor>
</comment>
<evidence type="ECO:0000313" key="9">
    <source>
        <dbReference type="EMBL" id="RIY40181.1"/>
    </source>
</evidence>
<dbReference type="CDD" id="cd00609">
    <property type="entry name" value="AAT_like"/>
    <property type="match status" value="1"/>
</dbReference>
<dbReference type="RefSeq" id="WP_119530117.1">
    <property type="nucleotide sequence ID" value="NZ_JBHSSP010000007.1"/>
</dbReference>
<evidence type="ECO:0000256" key="4">
    <source>
        <dbReference type="ARBA" id="ARBA00022576"/>
    </source>
</evidence>
<evidence type="ECO:0000256" key="1">
    <source>
        <dbReference type="ARBA" id="ARBA00001933"/>
    </source>
</evidence>
<dbReference type="PANTHER" id="PTHR11879">
    <property type="entry name" value="ASPARTATE AMINOTRANSFERASE"/>
    <property type="match status" value="1"/>
</dbReference>
<proteinExistence type="inferred from homology"/>
<dbReference type="InterPro" id="IPR004838">
    <property type="entry name" value="NHTrfase_class1_PyrdxlP-BS"/>
</dbReference>
<name>A0A3A1YRN5_9GAMM</name>
<keyword evidence="6" id="KW-0663">Pyridoxal phosphate</keyword>
<gene>
    <name evidence="9" type="ORF">CKF58_00945</name>
</gene>
<sequence>MLFSNLQPKPNDPILGLFDEYLANTNPKKVNLSIGLYFDEKGRLDMMTAARKAALLLADKAPVKSYLPIEGDLEYIRAVNNIVYGADNPVLAQLASVQTLAATGGLRVTADALREFAGSKRCFVSDPTWSNHIDIFQAAGYEVYGYPYYSSSLMSFDFSQLIADLEANLQPCDVVLMHPVCHNPTGADLSEQQWLEVFKVINKHQAILVLDQAYLGYGKGINEDGLAVRLAAQNLEQFVHIFSCSKTFGLYGERIGHINVKCKSAEQAQIVTSNLKQLIRCSYSTNIASGANLVKTILTTPELRQLWEEELNSYRLRLQRNRQLLVDKLLAHGIDFSYVLQQNGFFSFLALTKEQILRLREEFGIYLLNTGRINFAGLNQDNLDYVVDAIVQVKQGK</sequence>
<dbReference type="EC" id="2.6.1.-" evidence="7"/>
<evidence type="ECO:0000313" key="10">
    <source>
        <dbReference type="Proteomes" id="UP000265916"/>
    </source>
</evidence>
<dbReference type="EMBL" id="NRJG01000017">
    <property type="protein sequence ID" value="RIY40181.1"/>
    <property type="molecule type" value="Genomic_DNA"/>
</dbReference>
<dbReference type="InterPro" id="IPR000796">
    <property type="entry name" value="Asp_trans"/>
</dbReference>
<evidence type="ECO:0000259" key="8">
    <source>
        <dbReference type="Pfam" id="PF00155"/>
    </source>
</evidence>
<dbReference type="InterPro" id="IPR015424">
    <property type="entry name" value="PyrdxlP-dep_Trfase"/>
</dbReference>
<comment type="subunit">
    <text evidence="3">Homodimer.</text>
</comment>
<organism evidence="9 10">
    <name type="scientific">Psittacicella hinzii</name>
    <dbReference type="NCBI Taxonomy" id="2028575"/>
    <lineage>
        <taxon>Bacteria</taxon>
        <taxon>Pseudomonadati</taxon>
        <taxon>Pseudomonadota</taxon>
        <taxon>Gammaproteobacteria</taxon>
        <taxon>Pasteurellales</taxon>
        <taxon>Psittacicellaceae</taxon>
        <taxon>Psittacicella</taxon>
    </lineage>
</organism>
<protein>
    <recommendedName>
        <fullName evidence="7">Aminotransferase</fullName>
        <ecNumber evidence="7">2.6.1.-</ecNumber>
    </recommendedName>
</protein>
<dbReference type="GO" id="GO:0042802">
    <property type="term" value="F:identical protein binding"/>
    <property type="evidence" value="ECO:0007669"/>
    <property type="project" value="TreeGrafter"/>
</dbReference>
<dbReference type="AlphaFoldDB" id="A0A3A1YRN5"/>
<keyword evidence="5 7" id="KW-0808">Transferase</keyword>
<dbReference type="NCBIfam" id="NF006719">
    <property type="entry name" value="PRK09257.1"/>
    <property type="match status" value="1"/>
</dbReference>
<dbReference type="Gene3D" id="3.90.1150.10">
    <property type="entry name" value="Aspartate Aminotransferase, domain 1"/>
    <property type="match status" value="1"/>
</dbReference>
<dbReference type="GO" id="GO:0005829">
    <property type="term" value="C:cytosol"/>
    <property type="evidence" value="ECO:0007669"/>
    <property type="project" value="TreeGrafter"/>
</dbReference>
<dbReference type="GO" id="GO:0030170">
    <property type="term" value="F:pyridoxal phosphate binding"/>
    <property type="evidence" value="ECO:0007669"/>
    <property type="project" value="InterPro"/>
</dbReference>
<evidence type="ECO:0000256" key="5">
    <source>
        <dbReference type="ARBA" id="ARBA00022679"/>
    </source>
</evidence>
<dbReference type="InterPro" id="IPR015421">
    <property type="entry name" value="PyrdxlP-dep_Trfase_major"/>
</dbReference>
<dbReference type="GO" id="GO:0004838">
    <property type="term" value="F:L-tyrosine-2-oxoglutarate transaminase activity"/>
    <property type="evidence" value="ECO:0007669"/>
    <property type="project" value="TreeGrafter"/>
</dbReference>
<feature type="domain" description="Aminotransferase class I/classII large" evidence="8">
    <location>
        <begin position="28"/>
        <end position="390"/>
    </location>
</feature>
<evidence type="ECO:0000256" key="6">
    <source>
        <dbReference type="ARBA" id="ARBA00022898"/>
    </source>
</evidence>
<dbReference type="PROSITE" id="PS00105">
    <property type="entry name" value="AA_TRANSFER_CLASS_1"/>
    <property type="match status" value="1"/>
</dbReference>
<evidence type="ECO:0000256" key="3">
    <source>
        <dbReference type="ARBA" id="ARBA00011738"/>
    </source>
</evidence>
<dbReference type="GO" id="GO:0033585">
    <property type="term" value="P:L-phenylalanine biosynthetic process from chorismate via phenylpyruvate"/>
    <property type="evidence" value="ECO:0007669"/>
    <property type="project" value="TreeGrafter"/>
</dbReference>
<dbReference type="PANTHER" id="PTHR11879:SF37">
    <property type="entry name" value="AROMATIC-AMINO-ACID AMINOTRANSFERASE"/>
    <property type="match status" value="1"/>
</dbReference>
<comment type="similarity">
    <text evidence="2 7">Belongs to the class-I pyridoxal-phosphate-dependent aminotransferase family.</text>
</comment>
<dbReference type="SUPFAM" id="SSF53383">
    <property type="entry name" value="PLP-dependent transferases"/>
    <property type="match status" value="1"/>
</dbReference>
<evidence type="ECO:0000256" key="7">
    <source>
        <dbReference type="RuleBase" id="RU000481"/>
    </source>
</evidence>
<evidence type="ECO:0000256" key="2">
    <source>
        <dbReference type="ARBA" id="ARBA00007441"/>
    </source>
</evidence>
<accession>A0A3A1YRN5</accession>
<dbReference type="OrthoDB" id="9766445at2"/>
<comment type="caution">
    <text evidence="9">The sequence shown here is derived from an EMBL/GenBank/DDBJ whole genome shotgun (WGS) entry which is preliminary data.</text>
</comment>
<dbReference type="Gene3D" id="3.40.640.10">
    <property type="entry name" value="Type I PLP-dependent aspartate aminotransferase-like (Major domain)"/>
    <property type="match status" value="1"/>
</dbReference>
<dbReference type="PRINTS" id="PR00799">
    <property type="entry name" value="TRANSAMINASE"/>
</dbReference>
<dbReference type="Pfam" id="PF00155">
    <property type="entry name" value="Aminotran_1_2"/>
    <property type="match status" value="1"/>
</dbReference>
<reference evidence="9 10" key="1">
    <citation type="submission" date="2017-08" db="EMBL/GenBank/DDBJ databases">
        <title>Reclassification of Bisgaard taxon 37 and 44.</title>
        <authorList>
            <person name="Christensen H."/>
        </authorList>
    </citation>
    <scope>NUCLEOTIDE SEQUENCE [LARGE SCALE GENOMIC DNA]</scope>
    <source>
        <strain evidence="9 10">111</strain>
    </source>
</reference>
<dbReference type="InterPro" id="IPR004839">
    <property type="entry name" value="Aminotransferase_I/II_large"/>
</dbReference>
<dbReference type="InterPro" id="IPR015422">
    <property type="entry name" value="PyrdxlP-dep_Trfase_small"/>
</dbReference>